<name>A0A6A5YPB9_9PLEO</name>
<dbReference type="PANTHER" id="PTHR24148">
    <property type="entry name" value="ANKYRIN REPEAT DOMAIN-CONTAINING PROTEIN 39 HOMOLOG-RELATED"/>
    <property type="match status" value="1"/>
</dbReference>
<protein>
    <submittedName>
        <fullName evidence="2">Heterokaryon incompatibility protein-domain-containing protein</fullName>
    </submittedName>
</protein>
<keyword evidence="3" id="KW-1185">Reference proteome</keyword>
<dbReference type="InterPro" id="IPR052895">
    <property type="entry name" value="HetReg/Transcr_Mod"/>
</dbReference>
<sequence>MISRNELVALKYHHPRLSGSKSIRILELYPAELGSGEPLRGRLIDVSLNQQPEYEALSYAWGSTDRVEELHCGSKIIRITRNCWQALRRLRLERRVRYLWIDSICIDQDNHQERNHQVGLMGDVYRQARCVLVWLGKGNEETDAAVRYLEDVATKARAKSLRTLTLDVPLDRKIIKVMDHDNAVLEQLTSLFERTWFKRVWPVQEIALSRRCRLLSGGSSISLADFMSALGCL</sequence>
<proteinExistence type="predicted"/>
<organism evidence="2 3">
    <name type="scientific">Lophiotrema nucula</name>
    <dbReference type="NCBI Taxonomy" id="690887"/>
    <lineage>
        <taxon>Eukaryota</taxon>
        <taxon>Fungi</taxon>
        <taxon>Dikarya</taxon>
        <taxon>Ascomycota</taxon>
        <taxon>Pezizomycotina</taxon>
        <taxon>Dothideomycetes</taxon>
        <taxon>Pleosporomycetidae</taxon>
        <taxon>Pleosporales</taxon>
        <taxon>Lophiotremataceae</taxon>
        <taxon>Lophiotrema</taxon>
    </lineage>
</organism>
<evidence type="ECO:0000313" key="2">
    <source>
        <dbReference type="EMBL" id="KAF2107991.1"/>
    </source>
</evidence>
<accession>A0A6A5YPB9</accession>
<dbReference type="InterPro" id="IPR010730">
    <property type="entry name" value="HET"/>
</dbReference>
<dbReference type="Proteomes" id="UP000799770">
    <property type="component" value="Unassembled WGS sequence"/>
</dbReference>
<evidence type="ECO:0000313" key="3">
    <source>
        <dbReference type="Proteomes" id="UP000799770"/>
    </source>
</evidence>
<dbReference type="EMBL" id="ML977350">
    <property type="protein sequence ID" value="KAF2107991.1"/>
    <property type="molecule type" value="Genomic_DNA"/>
</dbReference>
<reference evidence="2" key="1">
    <citation type="journal article" date="2020" name="Stud. Mycol.">
        <title>101 Dothideomycetes genomes: a test case for predicting lifestyles and emergence of pathogens.</title>
        <authorList>
            <person name="Haridas S."/>
            <person name="Albert R."/>
            <person name="Binder M."/>
            <person name="Bloem J."/>
            <person name="Labutti K."/>
            <person name="Salamov A."/>
            <person name="Andreopoulos B."/>
            <person name="Baker S."/>
            <person name="Barry K."/>
            <person name="Bills G."/>
            <person name="Bluhm B."/>
            <person name="Cannon C."/>
            <person name="Castanera R."/>
            <person name="Culley D."/>
            <person name="Daum C."/>
            <person name="Ezra D."/>
            <person name="Gonzalez J."/>
            <person name="Henrissat B."/>
            <person name="Kuo A."/>
            <person name="Liang C."/>
            <person name="Lipzen A."/>
            <person name="Lutzoni F."/>
            <person name="Magnuson J."/>
            <person name="Mondo S."/>
            <person name="Nolan M."/>
            <person name="Ohm R."/>
            <person name="Pangilinan J."/>
            <person name="Park H.-J."/>
            <person name="Ramirez L."/>
            <person name="Alfaro M."/>
            <person name="Sun H."/>
            <person name="Tritt A."/>
            <person name="Yoshinaga Y."/>
            <person name="Zwiers L.-H."/>
            <person name="Turgeon B."/>
            <person name="Goodwin S."/>
            <person name="Spatafora J."/>
            <person name="Crous P."/>
            <person name="Grigoriev I."/>
        </authorList>
    </citation>
    <scope>NUCLEOTIDE SEQUENCE</scope>
    <source>
        <strain evidence="2">CBS 627.86</strain>
    </source>
</reference>
<evidence type="ECO:0000259" key="1">
    <source>
        <dbReference type="Pfam" id="PF06985"/>
    </source>
</evidence>
<dbReference type="PANTHER" id="PTHR24148:SF64">
    <property type="entry name" value="HETEROKARYON INCOMPATIBILITY DOMAIN-CONTAINING PROTEIN"/>
    <property type="match status" value="1"/>
</dbReference>
<dbReference type="AlphaFoldDB" id="A0A6A5YPB9"/>
<dbReference type="Pfam" id="PF06985">
    <property type="entry name" value="HET"/>
    <property type="match status" value="1"/>
</dbReference>
<feature type="domain" description="Heterokaryon incompatibility" evidence="1">
    <location>
        <begin position="54"/>
        <end position="205"/>
    </location>
</feature>
<gene>
    <name evidence="2" type="ORF">BDV96DRAFT_556806</name>
</gene>
<feature type="non-terminal residue" evidence="2">
    <location>
        <position position="233"/>
    </location>
</feature>
<dbReference type="OrthoDB" id="3553147at2759"/>